<dbReference type="Gene3D" id="1.20.1250.20">
    <property type="entry name" value="MFS general substrate transporter like domains"/>
    <property type="match status" value="1"/>
</dbReference>
<feature type="transmembrane region" description="Helical" evidence="6">
    <location>
        <begin position="377"/>
        <end position="401"/>
    </location>
</feature>
<proteinExistence type="predicted"/>
<dbReference type="InterPro" id="IPR036259">
    <property type="entry name" value="MFS_trans_sf"/>
</dbReference>
<keyword evidence="4 6" id="KW-1133">Transmembrane helix</keyword>
<evidence type="ECO:0000256" key="6">
    <source>
        <dbReference type="SAM" id="Phobius"/>
    </source>
</evidence>
<dbReference type="SUPFAM" id="SSF103473">
    <property type="entry name" value="MFS general substrate transporter"/>
    <property type="match status" value="1"/>
</dbReference>
<dbReference type="Proteomes" id="UP000186156">
    <property type="component" value="Unassembled WGS sequence"/>
</dbReference>
<evidence type="ECO:0000256" key="2">
    <source>
        <dbReference type="ARBA" id="ARBA00022475"/>
    </source>
</evidence>
<dbReference type="InterPro" id="IPR011701">
    <property type="entry name" value="MFS"/>
</dbReference>
<reference evidence="8" key="1">
    <citation type="submission" date="2017-01" db="EMBL/GenBank/DDBJ databases">
        <authorList>
            <person name="Varghese N."/>
            <person name="Submissions S."/>
        </authorList>
    </citation>
    <scope>NUCLEOTIDE SEQUENCE [LARGE SCALE GENOMIC DNA]</scope>
    <source>
        <strain evidence="8">DSM 16176</strain>
    </source>
</reference>
<dbReference type="Pfam" id="PF07690">
    <property type="entry name" value="MFS_1"/>
    <property type="match status" value="1"/>
</dbReference>
<feature type="transmembrane region" description="Helical" evidence="6">
    <location>
        <begin position="225"/>
        <end position="247"/>
    </location>
</feature>
<dbReference type="STRING" id="252246.SAMN05421799_1193"/>
<dbReference type="PANTHER" id="PTHR23513:SF6">
    <property type="entry name" value="MAJOR FACILITATOR SUPERFAMILY ASSOCIATED DOMAIN-CONTAINING PROTEIN"/>
    <property type="match status" value="1"/>
</dbReference>
<comment type="subcellular location">
    <subcellularLocation>
        <location evidence="1">Cell membrane</location>
        <topology evidence="1">Multi-pass membrane protein</topology>
    </subcellularLocation>
</comment>
<evidence type="ECO:0000256" key="5">
    <source>
        <dbReference type="ARBA" id="ARBA00023136"/>
    </source>
</evidence>
<organism evidence="7 8">
    <name type="scientific">Alicyclobacillus vulcanalis</name>
    <dbReference type="NCBI Taxonomy" id="252246"/>
    <lineage>
        <taxon>Bacteria</taxon>
        <taxon>Bacillati</taxon>
        <taxon>Bacillota</taxon>
        <taxon>Bacilli</taxon>
        <taxon>Bacillales</taxon>
        <taxon>Alicyclobacillaceae</taxon>
        <taxon>Alicyclobacillus</taxon>
    </lineage>
</organism>
<gene>
    <name evidence="7" type="ORF">SAMN05421799_1193</name>
</gene>
<feature type="transmembrane region" description="Helical" evidence="6">
    <location>
        <begin position="288"/>
        <end position="305"/>
    </location>
</feature>
<keyword evidence="5 6" id="KW-0472">Membrane</keyword>
<dbReference type="PANTHER" id="PTHR23513">
    <property type="entry name" value="INTEGRAL MEMBRANE EFFLUX PROTEIN-RELATED"/>
    <property type="match status" value="1"/>
</dbReference>
<feature type="transmembrane region" description="Helical" evidence="6">
    <location>
        <begin position="102"/>
        <end position="125"/>
    </location>
</feature>
<evidence type="ECO:0000313" key="8">
    <source>
        <dbReference type="Proteomes" id="UP000186156"/>
    </source>
</evidence>
<keyword evidence="3 6" id="KW-0812">Transmembrane</keyword>
<feature type="transmembrane region" description="Helical" evidence="6">
    <location>
        <begin position="349"/>
        <end position="371"/>
    </location>
</feature>
<evidence type="ECO:0000256" key="3">
    <source>
        <dbReference type="ARBA" id="ARBA00022692"/>
    </source>
</evidence>
<protein>
    <submittedName>
        <fullName evidence="7">Major Facilitator Superfamily protein</fullName>
    </submittedName>
</protein>
<dbReference type="EMBL" id="FTOO01000019">
    <property type="protein sequence ID" value="SIT14502.1"/>
    <property type="molecule type" value="Genomic_DNA"/>
</dbReference>
<dbReference type="AlphaFoldDB" id="A0A1N7PVC5"/>
<evidence type="ECO:0000313" key="7">
    <source>
        <dbReference type="EMBL" id="SIT14502.1"/>
    </source>
</evidence>
<feature type="transmembrane region" description="Helical" evidence="6">
    <location>
        <begin position="172"/>
        <end position="194"/>
    </location>
</feature>
<dbReference type="OrthoDB" id="2276409at2"/>
<dbReference type="RefSeq" id="WP_076349287.1">
    <property type="nucleotide sequence ID" value="NZ_FTOO01000019.1"/>
</dbReference>
<keyword evidence="8" id="KW-1185">Reference proteome</keyword>
<keyword evidence="2" id="KW-1003">Cell membrane</keyword>
<dbReference type="GO" id="GO:0005886">
    <property type="term" value="C:plasma membrane"/>
    <property type="evidence" value="ECO:0007669"/>
    <property type="project" value="UniProtKB-SubCell"/>
</dbReference>
<accession>A0A1N7PVC5</accession>
<dbReference type="CDD" id="cd06173">
    <property type="entry name" value="MFS_MefA_like"/>
    <property type="match status" value="1"/>
</dbReference>
<evidence type="ECO:0000256" key="1">
    <source>
        <dbReference type="ARBA" id="ARBA00004651"/>
    </source>
</evidence>
<feature type="transmembrane region" description="Helical" evidence="6">
    <location>
        <begin position="253"/>
        <end position="276"/>
    </location>
</feature>
<name>A0A1N7PVC5_9BACL</name>
<sequence>MKCSYLRRITIDSFHAFLVGRFFSRVGDKLFLVALPLAVQSMGYGAPLLSFANAIQYVANWAGGPLGGYLTERHSRKTVMLWVHVAQAVAIIGVVASTVNKALFPLLLLVSMFLLHLASMVNRVNRFSLTTLLRDRDRLAAANAEIQLMESAARLVGPLAAGVVIAQLHLRAALWLDVVSFVIMGVVVVVAVRLQRTKEEGRRPSYQFRDLWNWRYQGHPVVRRMLMVNSLSSVVFTFVSGFNVFLMSSTHHFGVMTISWILSVTAVISTCLAFVLRANVANMAQPSFAKMALGLGVCGIGLLGMPFAPRALVYFLSYTLCILGMEFYQQQGQTWLQTHVSQSELNHAFVAMSNSANIITPVWMVVGGLLWRTVAPFLPLLVCTIMLFVNMFMCVFSLNFVNKEGEQHAGL</sequence>
<evidence type="ECO:0000256" key="4">
    <source>
        <dbReference type="ARBA" id="ARBA00022989"/>
    </source>
</evidence>
<dbReference type="GO" id="GO:0022857">
    <property type="term" value="F:transmembrane transporter activity"/>
    <property type="evidence" value="ECO:0007669"/>
    <property type="project" value="InterPro"/>
</dbReference>
<feature type="transmembrane region" description="Helical" evidence="6">
    <location>
        <begin position="79"/>
        <end position="96"/>
    </location>
</feature>